<dbReference type="PANTHER" id="PTHR37019:SF2">
    <property type="entry name" value="EXPERA DOMAIN-CONTAINING PROTEIN"/>
    <property type="match status" value="1"/>
</dbReference>
<feature type="signal peptide" evidence="2">
    <location>
        <begin position="1"/>
        <end position="20"/>
    </location>
</feature>
<keyword evidence="1" id="KW-0472">Membrane</keyword>
<reference evidence="4" key="1">
    <citation type="journal article" date="2020" name="Stud. Mycol.">
        <title>101 Dothideomycetes genomes: a test case for predicting lifestyles and emergence of pathogens.</title>
        <authorList>
            <person name="Haridas S."/>
            <person name="Albert R."/>
            <person name="Binder M."/>
            <person name="Bloem J."/>
            <person name="Labutti K."/>
            <person name="Salamov A."/>
            <person name="Andreopoulos B."/>
            <person name="Baker S."/>
            <person name="Barry K."/>
            <person name="Bills G."/>
            <person name="Bluhm B."/>
            <person name="Cannon C."/>
            <person name="Castanera R."/>
            <person name="Culley D."/>
            <person name="Daum C."/>
            <person name="Ezra D."/>
            <person name="Gonzalez J."/>
            <person name="Henrissat B."/>
            <person name="Kuo A."/>
            <person name="Liang C."/>
            <person name="Lipzen A."/>
            <person name="Lutzoni F."/>
            <person name="Magnuson J."/>
            <person name="Mondo S."/>
            <person name="Nolan M."/>
            <person name="Ohm R."/>
            <person name="Pangilinan J."/>
            <person name="Park H.-J."/>
            <person name="Ramirez L."/>
            <person name="Alfaro M."/>
            <person name="Sun H."/>
            <person name="Tritt A."/>
            <person name="Yoshinaga Y."/>
            <person name="Zwiers L.-H."/>
            <person name="Turgeon B."/>
            <person name="Goodwin S."/>
            <person name="Spatafora J."/>
            <person name="Crous P."/>
            <person name="Grigoriev I."/>
        </authorList>
    </citation>
    <scope>NUCLEOTIDE SEQUENCE</scope>
    <source>
        <strain evidence="4">ATCC 74209</strain>
    </source>
</reference>
<evidence type="ECO:0000313" key="5">
    <source>
        <dbReference type="Proteomes" id="UP000799536"/>
    </source>
</evidence>
<comment type="caution">
    <text evidence="4">The sequence shown here is derived from an EMBL/GenBank/DDBJ whole genome shotgun (WGS) entry which is preliminary data.</text>
</comment>
<dbReference type="Pfam" id="PF24803">
    <property type="entry name" value="DUF7704"/>
    <property type="match status" value="1"/>
</dbReference>
<keyword evidence="5" id="KW-1185">Reference proteome</keyword>
<dbReference type="AlphaFoldDB" id="A0A9P4JWF5"/>
<keyword evidence="1" id="KW-0812">Transmembrane</keyword>
<keyword evidence="2" id="KW-0732">Signal</keyword>
<dbReference type="OrthoDB" id="2937326at2759"/>
<dbReference type="Proteomes" id="UP000799536">
    <property type="component" value="Unassembled WGS sequence"/>
</dbReference>
<feature type="transmembrane region" description="Helical" evidence="1">
    <location>
        <begin position="58"/>
        <end position="77"/>
    </location>
</feature>
<dbReference type="PANTHER" id="PTHR37019">
    <property type="entry name" value="CHROMOSOME 1, WHOLE GENOME SHOTGUN SEQUENCE"/>
    <property type="match status" value="1"/>
</dbReference>
<feature type="chain" id="PRO_5040489735" description="DUF7704 domain-containing protein" evidence="2">
    <location>
        <begin position="21"/>
        <end position="153"/>
    </location>
</feature>
<gene>
    <name evidence="4" type="ORF">GQ43DRAFT_436845</name>
</gene>
<dbReference type="InterPro" id="IPR056121">
    <property type="entry name" value="DUF7704"/>
</dbReference>
<sequence>MTLGTLLPAWPALLFGYLEPAVVLKAWYDATTIPHTFTLAQDPTPRSSTTPLNPATAVVSYSLGNLYLVLALFAVLVVHINRDPRVTKFYLFFLAIGDLGHLVSFYRALGEDVFWDWSRWNEMVWGNIVATMFLFVNRLSTLAGVFGRVGGRR</sequence>
<evidence type="ECO:0000259" key="3">
    <source>
        <dbReference type="Pfam" id="PF24803"/>
    </source>
</evidence>
<proteinExistence type="predicted"/>
<keyword evidence="1" id="KW-1133">Transmembrane helix</keyword>
<dbReference type="EMBL" id="ML993852">
    <property type="protein sequence ID" value="KAF2205616.1"/>
    <property type="molecule type" value="Genomic_DNA"/>
</dbReference>
<protein>
    <recommendedName>
        <fullName evidence="3">DUF7704 domain-containing protein</fullName>
    </recommendedName>
</protein>
<feature type="transmembrane region" description="Helical" evidence="1">
    <location>
        <begin position="89"/>
        <end position="108"/>
    </location>
</feature>
<name>A0A9P4JWF5_9PLEO</name>
<evidence type="ECO:0000256" key="2">
    <source>
        <dbReference type="SAM" id="SignalP"/>
    </source>
</evidence>
<feature type="transmembrane region" description="Helical" evidence="1">
    <location>
        <begin position="128"/>
        <end position="147"/>
    </location>
</feature>
<feature type="domain" description="DUF7704" evidence="3">
    <location>
        <begin position="5"/>
        <end position="148"/>
    </location>
</feature>
<evidence type="ECO:0000256" key="1">
    <source>
        <dbReference type="SAM" id="Phobius"/>
    </source>
</evidence>
<evidence type="ECO:0000313" key="4">
    <source>
        <dbReference type="EMBL" id="KAF2205616.1"/>
    </source>
</evidence>
<organism evidence="4 5">
    <name type="scientific">Delitschia confertaspora ATCC 74209</name>
    <dbReference type="NCBI Taxonomy" id="1513339"/>
    <lineage>
        <taxon>Eukaryota</taxon>
        <taxon>Fungi</taxon>
        <taxon>Dikarya</taxon>
        <taxon>Ascomycota</taxon>
        <taxon>Pezizomycotina</taxon>
        <taxon>Dothideomycetes</taxon>
        <taxon>Pleosporomycetidae</taxon>
        <taxon>Pleosporales</taxon>
        <taxon>Delitschiaceae</taxon>
        <taxon>Delitschia</taxon>
    </lineage>
</organism>
<accession>A0A9P4JWF5</accession>